<dbReference type="EMBL" id="QPIW01000001">
    <property type="protein sequence ID" value="RDB07797.1"/>
    <property type="molecule type" value="Genomic_DNA"/>
</dbReference>
<reference evidence="1 2" key="1">
    <citation type="submission" date="2018-07" db="EMBL/GenBank/DDBJ databases">
        <title>Genome analysis of Runella aurantiaca.</title>
        <authorList>
            <person name="Yang X."/>
        </authorList>
    </citation>
    <scope>NUCLEOTIDE SEQUENCE [LARGE SCALE GENOMIC DNA]</scope>
    <source>
        <strain evidence="1 2">YX9</strain>
    </source>
</reference>
<organism evidence="1 2">
    <name type="scientific">Runella aurantiaca</name>
    <dbReference type="NCBI Taxonomy" id="2282308"/>
    <lineage>
        <taxon>Bacteria</taxon>
        <taxon>Pseudomonadati</taxon>
        <taxon>Bacteroidota</taxon>
        <taxon>Cytophagia</taxon>
        <taxon>Cytophagales</taxon>
        <taxon>Spirosomataceae</taxon>
        <taxon>Runella</taxon>
    </lineage>
</organism>
<evidence type="ECO:0000313" key="2">
    <source>
        <dbReference type="Proteomes" id="UP000253141"/>
    </source>
</evidence>
<dbReference type="AlphaFoldDB" id="A0A369IHH7"/>
<evidence type="ECO:0000313" key="1">
    <source>
        <dbReference type="EMBL" id="RDB07797.1"/>
    </source>
</evidence>
<keyword evidence="2" id="KW-1185">Reference proteome</keyword>
<gene>
    <name evidence="1" type="ORF">DVG78_01710</name>
</gene>
<comment type="caution">
    <text evidence="1">The sequence shown here is derived from an EMBL/GenBank/DDBJ whole genome shotgun (WGS) entry which is preliminary data.</text>
</comment>
<accession>A0A369IHH7</accession>
<dbReference type="Proteomes" id="UP000253141">
    <property type="component" value="Unassembled WGS sequence"/>
</dbReference>
<name>A0A369IHH7_9BACT</name>
<proteinExistence type="predicted"/>
<sequence length="187" mass="21427">MNKHKYIPAEEAIKWLTPNLSNENIDILFAQIMATEFEQAPSLEKEEALFARFNTNYQYTLGQLLSNRIMLLEKTIPALAEETRLPVDLIQKIVADRALVTNIPIVLFSKLLKQLQISFLEVGKAIMQSAEIIKSNSGHAFNGRSTIFARKDKQSFFEISQQEGQMLFESDEAIQMYLKRLDEILNS</sequence>
<dbReference type="RefSeq" id="WP_114459333.1">
    <property type="nucleotide sequence ID" value="NZ_QPIW01000001.1"/>
</dbReference>
<protein>
    <submittedName>
        <fullName evidence="1">Uncharacterized protein</fullName>
    </submittedName>
</protein>